<organism evidence="2 3">
    <name type="scientific">Muricaecibacterium torontonense</name>
    <dbReference type="NCBI Taxonomy" id="3032871"/>
    <lineage>
        <taxon>Bacteria</taxon>
        <taxon>Bacillati</taxon>
        <taxon>Actinomycetota</taxon>
        <taxon>Coriobacteriia</taxon>
        <taxon>Coriobacteriales</taxon>
        <taxon>Atopobiaceae</taxon>
        <taxon>Muricaecibacterium</taxon>
    </lineage>
</organism>
<keyword evidence="1" id="KW-0472">Membrane</keyword>
<feature type="transmembrane region" description="Helical" evidence="1">
    <location>
        <begin position="154"/>
        <end position="177"/>
    </location>
</feature>
<protein>
    <submittedName>
        <fullName evidence="2">LPXTG cell wall anchor domain-containing protein</fullName>
    </submittedName>
</protein>
<comment type="caution">
    <text evidence="2">The sequence shown here is derived from an EMBL/GenBank/DDBJ whole genome shotgun (WGS) entry which is preliminary data.</text>
</comment>
<keyword evidence="1" id="KW-1133">Transmembrane helix</keyword>
<evidence type="ECO:0000313" key="2">
    <source>
        <dbReference type="EMBL" id="TGY61713.1"/>
    </source>
</evidence>
<accession>A0A4S2F2F9</accession>
<dbReference type="Proteomes" id="UP000310263">
    <property type="component" value="Unassembled WGS sequence"/>
</dbReference>
<evidence type="ECO:0000313" key="3">
    <source>
        <dbReference type="Proteomes" id="UP000310263"/>
    </source>
</evidence>
<proteinExistence type="predicted"/>
<dbReference type="EMBL" id="SRYE01000004">
    <property type="protein sequence ID" value="TGY61713.1"/>
    <property type="molecule type" value="Genomic_DNA"/>
</dbReference>
<dbReference type="AlphaFoldDB" id="A0A4S2F2F9"/>
<keyword evidence="3" id="KW-1185">Reference proteome</keyword>
<dbReference type="NCBIfam" id="TIGR01167">
    <property type="entry name" value="LPXTG_anchor"/>
    <property type="match status" value="1"/>
</dbReference>
<sequence>MNAHLSYGGPEGFSCEASSLIDKLSRALPGDSDLATIWLSNDSDYALEAVLSTTNNHEMNRQDSNALLSQVSMRLLDEETVLYEGTLEGGTLLEGVVLAQLPAHSSRAITCEIAVPSSLTNEQALAGVTTELLVMGRELPPASSELPKTGDDSLATPLLVGLLCFGGSLAALTGLVVSGRRLL</sequence>
<evidence type="ECO:0000256" key="1">
    <source>
        <dbReference type="SAM" id="Phobius"/>
    </source>
</evidence>
<name>A0A4S2F2F9_9ACTN</name>
<gene>
    <name evidence="2" type="ORF">E5334_06825</name>
</gene>
<reference evidence="2 3" key="1">
    <citation type="submission" date="2019-04" db="EMBL/GenBank/DDBJ databases">
        <title>Microbes associate with the intestines of laboratory mice.</title>
        <authorList>
            <person name="Navarre W."/>
            <person name="Wong E."/>
            <person name="Huang K."/>
            <person name="Tropini C."/>
            <person name="Ng K."/>
            <person name="Yu B."/>
        </authorList>
    </citation>
    <scope>NUCLEOTIDE SEQUENCE [LARGE SCALE GENOMIC DNA]</scope>
    <source>
        <strain evidence="2 3">NM07_P-09</strain>
    </source>
</reference>
<keyword evidence="1" id="KW-0812">Transmembrane</keyword>
<dbReference type="RefSeq" id="WP_136012846.1">
    <property type="nucleotide sequence ID" value="NZ_SRYE01000004.1"/>
</dbReference>